<feature type="region of interest" description="Disordered" evidence="1">
    <location>
        <begin position="482"/>
        <end position="511"/>
    </location>
</feature>
<feature type="transmembrane region" description="Helical" evidence="2">
    <location>
        <begin position="318"/>
        <end position="343"/>
    </location>
</feature>
<name>A0A836IIG4_9TRYP</name>
<dbReference type="KEGG" id="phet:94288455"/>
<dbReference type="EMBL" id="JAFJZO010000033">
    <property type="protein sequence ID" value="KAG5495283.1"/>
    <property type="molecule type" value="Genomic_DNA"/>
</dbReference>
<dbReference type="RefSeq" id="XP_067754535.1">
    <property type="nucleotide sequence ID" value="XM_067898378.1"/>
</dbReference>
<dbReference type="Proteomes" id="UP000674318">
    <property type="component" value="Unassembled WGS sequence"/>
</dbReference>
<evidence type="ECO:0000313" key="4">
    <source>
        <dbReference type="Proteomes" id="UP000674318"/>
    </source>
</evidence>
<evidence type="ECO:0000256" key="2">
    <source>
        <dbReference type="SAM" id="Phobius"/>
    </source>
</evidence>
<gene>
    <name evidence="3" type="ORF">JKF63_02349</name>
</gene>
<comment type="caution">
    <text evidence="3">The sequence shown here is derived from an EMBL/GenBank/DDBJ whole genome shotgun (WGS) entry which is preliminary data.</text>
</comment>
<dbReference type="GeneID" id="94288455"/>
<keyword evidence="2" id="KW-0472">Membrane</keyword>
<organism evidence="3 4">
    <name type="scientific">Porcisia hertigi</name>
    <dbReference type="NCBI Taxonomy" id="2761500"/>
    <lineage>
        <taxon>Eukaryota</taxon>
        <taxon>Discoba</taxon>
        <taxon>Euglenozoa</taxon>
        <taxon>Kinetoplastea</taxon>
        <taxon>Metakinetoplastina</taxon>
        <taxon>Trypanosomatida</taxon>
        <taxon>Trypanosomatidae</taxon>
        <taxon>Leishmaniinae</taxon>
        <taxon>Porcisia</taxon>
    </lineage>
</organism>
<reference evidence="3 4" key="1">
    <citation type="submission" date="2021-02" db="EMBL/GenBank/DDBJ databases">
        <title>Porcisia hertigi Genome sequencing and assembly.</title>
        <authorList>
            <person name="Almutairi H."/>
            <person name="Gatherer D."/>
        </authorList>
    </citation>
    <scope>NUCLEOTIDE SEQUENCE [LARGE SCALE GENOMIC DNA]</scope>
    <source>
        <strain evidence="3 4">C119</strain>
    </source>
</reference>
<dbReference type="OrthoDB" id="273203at2759"/>
<evidence type="ECO:0000313" key="3">
    <source>
        <dbReference type="EMBL" id="KAG5495283.1"/>
    </source>
</evidence>
<feature type="compositionally biased region" description="Low complexity" evidence="1">
    <location>
        <begin position="492"/>
        <end position="505"/>
    </location>
</feature>
<proteinExistence type="predicted"/>
<protein>
    <submittedName>
        <fullName evidence="3">Uncharacterized protein</fullName>
    </submittedName>
</protein>
<keyword evidence="4" id="KW-1185">Reference proteome</keyword>
<accession>A0A836IIG4</accession>
<sequence>MRLVTHRLTVTLCHVTPLSVVAFFLVWGLSVCCCESAFANSSISTPLSSHALRVTLSEAGPGSNWPKTTDGLGAIRSVVANTVCGALPDGVSNCNAFLIRASDTTLGLQLSTNTLTLAAGHATYSLLSQWVSGKSTSIDKMLNTLRAACEEALSASLSTLIFSTGTYTVPCRGSQTYTYLHACKMTEVPVTTAYILEPSDNVKGYFSAYLCNSTGTSTCTDAIVVAPPSVSSEYTVVTITGLSKGLEAVLAFVAAVRAEFVGAPQAVGPSTGISRSGISAREVQLRYDGMHAVLFSTNENNRVHSNTPTVNIECQASMGYWAFSLIGLLPLCGILFCCAWYRGRRNAKEQERRRVVADEMRIMQGFSNPNDAQAAEKGPPPGFDTSITSMRNTEPRWVTDANGYYYDLNTTTQADAESYETYVDPNTSERYMYIVNNANGTGEATASQELQQHSYTTEKNTMHQTYLHPETGETYQYTTDATEAGQREEQAAEAPAAENTGDAAASGDYQTYVDPNTRETYQYATEEADAAINGYQYVDLATGETYQYVNVPNGEAADQGHDVVTANNVYVDPNTGEMYQYDTLQQ</sequence>
<keyword evidence="2" id="KW-0812">Transmembrane</keyword>
<dbReference type="AlphaFoldDB" id="A0A836IIG4"/>
<evidence type="ECO:0000256" key="1">
    <source>
        <dbReference type="SAM" id="MobiDB-lite"/>
    </source>
</evidence>
<keyword evidence="2" id="KW-1133">Transmembrane helix</keyword>